<sequence length="158" mass="18114">MSSKSSQSTLAQKRRDLSSFTSCRIIGQHESDKTVQEIKHFLGILQSTIRSVIKKHEEKDFEIPSPRPGRPNNLSKSDATALVLCVKRNSQESFGYHQTTLAQANVEVCLNAVKKYLKEMDYGSYSITHKPLLTNVHKRNRCHWVWSIKIGQWTNERA</sequence>
<protein>
    <recommendedName>
        <fullName evidence="3">Transposase Tc1-like domain-containing protein</fullName>
    </recommendedName>
</protein>
<accession>A0A0A1P496</accession>
<evidence type="ECO:0008006" key="3">
    <source>
        <dbReference type="Google" id="ProtNLM"/>
    </source>
</evidence>
<dbReference type="Proteomes" id="UP000242381">
    <property type="component" value="Unassembled WGS sequence"/>
</dbReference>
<dbReference type="Gene3D" id="1.10.10.10">
    <property type="entry name" value="Winged helix-like DNA-binding domain superfamily/Winged helix DNA-binding domain"/>
    <property type="match status" value="1"/>
</dbReference>
<dbReference type="InterPro" id="IPR036388">
    <property type="entry name" value="WH-like_DNA-bd_sf"/>
</dbReference>
<dbReference type="AlphaFoldDB" id="A0A0A1P496"/>
<name>A0A0A1P496_RHIZD</name>
<dbReference type="SUPFAM" id="SSF46689">
    <property type="entry name" value="Homeodomain-like"/>
    <property type="match status" value="1"/>
</dbReference>
<dbReference type="EMBL" id="KV921404">
    <property type="protein sequence ID" value="ORE15918.1"/>
    <property type="molecule type" value="Genomic_DNA"/>
</dbReference>
<dbReference type="InterPro" id="IPR009057">
    <property type="entry name" value="Homeodomain-like_sf"/>
</dbReference>
<reference evidence="1 2" key="1">
    <citation type="journal article" date="2016" name="Proc. Natl. Acad. Sci. U.S.A.">
        <title>Lipid metabolic changes in an early divergent fungus govern the establishment of a mutualistic symbiosis with endobacteria.</title>
        <authorList>
            <person name="Lastovetsky O.A."/>
            <person name="Gaspar M.L."/>
            <person name="Mondo S.J."/>
            <person name="LaButti K.M."/>
            <person name="Sandor L."/>
            <person name="Grigoriev I.V."/>
            <person name="Henry S.A."/>
            <person name="Pawlowska T.E."/>
        </authorList>
    </citation>
    <scope>NUCLEOTIDE SEQUENCE [LARGE SCALE GENOMIC DNA]</scope>
    <source>
        <strain evidence="1 2">ATCC 11559</strain>
    </source>
</reference>
<evidence type="ECO:0000313" key="2">
    <source>
        <dbReference type="Proteomes" id="UP000242381"/>
    </source>
</evidence>
<organism evidence="1 2">
    <name type="scientific">Rhizopus microsporus</name>
    <dbReference type="NCBI Taxonomy" id="58291"/>
    <lineage>
        <taxon>Eukaryota</taxon>
        <taxon>Fungi</taxon>
        <taxon>Fungi incertae sedis</taxon>
        <taxon>Mucoromycota</taxon>
        <taxon>Mucoromycotina</taxon>
        <taxon>Mucoromycetes</taxon>
        <taxon>Mucorales</taxon>
        <taxon>Mucorineae</taxon>
        <taxon>Rhizopodaceae</taxon>
        <taxon>Rhizopus</taxon>
    </lineage>
</organism>
<gene>
    <name evidence="1" type="ORF">BCV71DRAFT_266114</name>
</gene>
<proteinExistence type="predicted"/>
<evidence type="ECO:0000313" key="1">
    <source>
        <dbReference type="EMBL" id="ORE15918.1"/>
    </source>
</evidence>
<dbReference type="OMA" id="MAFICEE"/>